<feature type="compositionally biased region" description="Polar residues" evidence="1">
    <location>
        <begin position="23"/>
        <end position="33"/>
    </location>
</feature>
<name>A0A9P0CTP3_9CUCU</name>
<feature type="compositionally biased region" description="Acidic residues" evidence="1">
    <location>
        <begin position="11"/>
        <end position="22"/>
    </location>
</feature>
<dbReference type="AlphaFoldDB" id="A0A9P0CTP3"/>
<gene>
    <name evidence="2" type="ORF">PSYICH_LOCUS8896</name>
</gene>
<organism evidence="2 3">
    <name type="scientific">Psylliodes chrysocephalus</name>
    <dbReference type="NCBI Taxonomy" id="3402493"/>
    <lineage>
        <taxon>Eukaryota</taxon>
        <taxon>Metazoa</taxon>
        <taxon>Ecdysozoa</taxon>
        <taxon>Arthropoda</taxon>
        <taxon>Hexapoda</taxon>
        <taxon>Insecta</taxon>
        <taxon>Pterygota</taxon>
        <taxon>Neoptera</taxon>
        <taxon>Endopterygota</taxon>
        <taxon>Coleoptera</taxon>
        <taxon>Polyphaga</taxon>
        <taxon>Cucujiformia</taxon>
        <taxon>Chrysomeloidea</taxon>
        <taxon>Chrysomelidae</taxon>
        <taxon>Galerucinae</taxon>
        <taxon>Alticini</taxon>
        <taxon>Psylliodes</taxon>
    </lineage>
</organism>
<sequence>MQLKYTHAESMQDEVTEIDSGDSSDYVPSSNASDSDDFEQCPNKIGLQSFSGTNAEDKALLFGTKIQKKQVMTQKEEQPENAYQHTLFITNAKFANLAKMCEDGTIPAIHHHFYRGLKLDANKKDRLPEPKFDEESDYE</sequence>
<proteinExistence type="predicted"/>
<accession>A0A9P0CTP3</accession>
<dbReference type="Proteomes" id="UP001153636">
    <property type="component" value="Chromosome 3"/>
</dbReference>
<protein>
    <submittedName>
        <fullName evidence="2">Uncharacterized protein</fullName>
    </submittedName>
</protein>
<evidence type="ECO:0000256" key="1">
    <source>
        <dbReference type="SAM" id="MobiDB-lite"/>
    </source>
</evidence>
<evidence type="ECO:0000313" key="2">
    <source>
        <dbReference type="EMBL" id="CAH1107956.1"/>
    </source>
</evidence>
<evidence type="ECO:0000313" key="3">
    <source>
        <dbReference type="Proteomes" id="UP001153636"/>
    </source>
</evidence>
<keyword evidence="3" id="KW-1185">Reference proteome</keyword>
<dbReference type="EMBL" id="OV651815">
    <property type="protein sequence ID" value="CAH1107956.1"/>
    <property type="molecule type" value="Genomic_DNA"/>
</dbReference>
<dbReference type="OrthoDB" id="7462948at2759"/>
<feature type="region of interest" description="Disordered" evidence="1">
    <location>
        <begin position="1"/>
        <end position="50"/>
    </location>
</feature>
<reference evidence="2" key="1">
    <citation type="submission" date="2022-01" db="EMBL/GenBank/DDBJ databases">
        <authorList>
            <person name="King R."/>
        </authorList>
    </citation>
    <scope>NUCLEOTIDE SEQUENCE</scope>
</reference>